<evidence type="ECO:0000256" key="1">
    <source>
        <dbReference type="SAM" id="Coils"/>
    </source>
</evidence>
<proteinExistence type="predicted"/>
<reference evidence="3 4" key="1">
    <citation type="journal article" date="2009" name="Science">
        <title>Green evolution and dynamic adaptations revealed by genomes of the marine picoeukaryotes Micromonas.</title>
        <authorList>
            <person name="Worden A.Z."/>
            <person name="Lee J.H."/>
            <person name="Mock T."/>
            <person name="Rouze P."/>
            <person name="Simmons M.P."/>
            <person name="Aerts A.L."/>
            <person name="Allen A.E."/>
            <person name="Cuvelier M.L."/>
            <person name="Derelle E."/>
            <person name="Everett M.V."/>
            <person name="Foulon E."/>
            <person name="Grimwood J."/>
            <person name="Gundlach H."/>
            <person name="Henrissat B."/>
            <person name="Napoli C."/>
            <person name="McDonald S.M."/>
            <person name="Parker M.S."/>
            <person name="Rombauts S."/>
            <person name="Salamov A."/>
            <person name="Von Dassow P."/>
            <person name="Badger J.H."/>
            <person name="Coutinho P.M."/>
            <person name="Demir E."/>
            <person name="Dubchak I."/>
            <person name="Gentemann C."/>
            <person name="Eikrem W."/>
            <person name="Gready J.E."/>
            <person name="John U."/>
            <person name="Lanier W."/>
            <person name="Lindquist E.A."/>
            <person name="Lucas S."/>
            <person name="Mayer K.F."/>
            <person name="Moreau H."/>
            <person name="Not F."/>
            <person name="Otillar R."/>
            <person name="Panaud O."/>
            <person name="Pangilinan J."/>
            <person name="Paulsen I."/>
            <person name="Piegu B."/>
            <person name="Poliakov A."/>
            <person name="Robbens S."/>
            <person name="Schmutz J."/>
            <person name="Toulza E."/>
            <person name="Wyss T."/>
            <person name="Zelensky A."/>
            <person name="Zhou K."/>
            <person name="Armbrust E.V."/>
            <person name="Bhattacharya D."/>
            <person name="Goodenough U.W."/>
            <person name="Van de Peer Y."/>
            <person name="Grigoriev I.V."/>
        </authorList>
    </citation>
    <scope>NUCLEOTIDE SEQUENCE [LARGE SCALE GENOMIC DNA]</scope>
    <source>
        <strain evidence="4">RCC299 / NOUM17</strain>
    </source>
</reference>
<evidence type="ECO:0000313" key="4">
    <source>
        <dbReference type="Proteomes" id="UP000002009"/>
    </source>
</evidence>
<sequence>MPSRLKKGFFERAGERQERLIRRYEEHMAKAARCGDCGKLREAAPDLWAFDDINDPDWYARELAEEEADRTRRREAGEEVSDDEDVVCPGCEAEKRGEKGVPHVGDDFNVPPNKPEEKAANRFDFNKMEQNLRPELKEPLEQLMRDLQIIREQQQLIREDEEKEIEEEQKDWPEDKRAAWRAELQEYRDKHMAIAFGDDTEGREPIVHPTTGETIHVADLDGIGQFLKKMYSEEVPEPFRWPKYM</sequence>
<dbReference type="GeneID" id="8244015"/>
<feature type="compositionally biased region" description="Basic and acidic residues" evidence="2">
    <location>
        <begin position="66"/>
        <end position="77"/>
    </location>
</feature>
<evidence type="ECO:0000256" key="2">
    <source>
        <dbReference type="SAM" id="MobiDB-lite"/>
    </source>
</evidence>
<dbReference type="InParanoid" id="C1E7H8"/>
<name>C1E7H8_MICCC</name>
<protein>
    <submittedName>
        <fullName evidence="3">Uncharacterized protein</fullName>
    </submittedName>
</protein>
<dbReference type="EMBL" id="CP001327">
    <property type="protein sequence ID" value="ACO63985.1"/>
    <property type="molecule type" value="Genomic_DNA"/>
</dbReference>
<gene>
    <name evidence="3" type="ORF">MICPUN_59017</name>
</gene>
<organism evidence="3 4">
    <name type="scientific">Micromonas commoda (strain RCC299 / NOUM17 / CCMP2709)</name>
    <name type="common">Picoplanktonic green alga</name>
    <dbReference type="NCBI Taxonomy" id="296587"/>
    <lineage>
        <taxon>Eukaryota</taxon>
        <taxon>Viridiplantae</taxon>
        <taxon>Chlorophyta</taxon>
        <taxon>Mamiellophyceae</taxon>
        <taxon>Mamiellales</taxon>
        <taxon>Mamiellaceae</taxon>
        <taxon>Micromonas</taxon>
    </lineage>
</organism>
<dbReference type="RefSeq" id="XP_002502727.1">
    <property type="nucleotide sequence ID" value="XM_002502681.1"/>
</dbReference>
<keyword evidence="4" id="KW-1185">Reference proteome</keyword>
<accession>C1E7H8</accession>
<keyword evidence="1" id="KW-0175">Coiled coil</keyword>
<feature type="coiled-coil region" evidence="1">
    <location>
        <begin position="140"/>
        <end position="171"/>
    </location>
</feature>
<dbReference type="KEGG" id="mis:MICPUN_59017"/>
<evidence type="ECO:0000313" key="3">
    <source>
        <dbReference type="EMBL" id="ACO63985.1"/>
    </source>
</evidence>
<feature type="region of interest" description="Disordered" evidence="2">
    <location>
        <begin position="95"/>
        <end position="118"/>
    </location>
</feature>
<dbReference type="AlphaFoldDB" id="C1E7H8"/>
<dbReference type="Proteomes" id="UP000002009">
    <property type="component" value="Chromosome 6"/>
</dbReference>
<feature type="region of interest" description="Disordered" evidence="2">
    <location>
        <begin position="66"/>
        <end position="85"/>
    </location>
</feature>
<feature type="compositionally biased region" description="Basic and acidic residues" evidence="2">
    <location>
        <begin position="95"/>
        <end position="106"/>
    </location>
</feature>